<name>A0ACC0Z1R7_9ROSI</name>
<comment type="caution">
    <text evidence="1">The sequence shown here is derived from an EMBL/GenBank/DDBJ whole genome shotgun (WGS) entry which is preliminary data.</text>
</comment>
<evidence type="ECO:0000313" key="1">
    <source>
        <dbReference type="EMBL" id="KAJ0043939.1"/>
    </source>
</evidence>
<dbReference type="EMBL" id="CM047739">
    <property type="protein sequence ID" value="KAJ0043939.1"/>
    <property type="molecule type" value="Genomic_DNA"/>
</dbReference>
<keyword evidence="2" id="KW-1185">Reference proteome</keyword>
<accession>A0ACC0Z1R7</accession>
<dbReference type="Proteomes" id="UP001163603">
    <property type="component" value="Chromosome 4"/>
</dbReference>
<evidence type="ECO:0000313" key="2">
    <source>
        <dbReference type="Proteomes" id="UP001163603"/>
    </source>
</evidence>
<protein>
    <submittedName>
        <fullName evidence="1">Uncharacterized protein</fullName>
    </submittedName>
</protein>
<proteinExistence type="predicted"/>
<reference evidence="2" key="1">
    <citation type="journal article" date="2023" name="G3 (Bethesda)">
        <title>Genome assembly and association tests identify interacting loci associated with vigor, precocity, and sex in interspecific pistachio rootstocks.</title>
        <authorList>
            <person name="Palmer W."/>
            <person name="Jacygrad E."/>
            <person name="Sagayaradj S."/>
            <person name="Cavanaugh K."/>
            <person name="Han R."/>
            <person name="Bertier L."/>
            <person name="Beede B."/>
            <person name="Kafkas S."/>
            <person name="Golino D."/>
            <person name="Preece J."/>
            <person name="Michelmore R."/>
        </authorList>
    </citation>
    <scope>NUCLEOTIDE SEQUENCE [LARGE SCALE GENOMIC DNA]</scope>
</reference>
<sequence length="14" mass="1621">MAKKRLTVVSMNDK</sequence>
<gene>
    <name evidence="1" type="ORF">Pint_19248</name>
</gene>
<organism evidence="1 2">
    <name type="scientific">Pistacia integerrima</name>
    <dbReference type="NCBI Taxonomy" id="434235"/>
    <lineage>
        <taxon>Eukaryota</taxon>
        <taxon>Viridiplantae</taxon>
        <taxon>Streptophyta</taxon>
        <taxon>Embryophyta</taxon>
        <taxon>Tracheophyta</taxon>
        <taxon>Spermatophyta</taxon>
        <taxon>Magnoliopsida</taxon>
        <taxon>eudicotyledons</taxon>
        <taxon>Gunneridae</taxon>
        <taxon>Pentapetalae</taxon>
        <taxon>rosids</taxon>
        <taxon>malvids</taxon>
        <taxon>Sapindales</taxon>
        <taxon>Anacardiaceae</taxon>
        <taxon>Pistacia</taxon>
    </lineage>
</organism>